<evidence type="ECO:0000259" key="3">
    <source>
        <dbReference type="SMART" id="SM00409"/>
    </source>
</evidence>
<feature type="transmembrane region" description="Helical" evidence="1">
    <location>
        <begin position="234"/>
        <end position="258"/>
    </location>
</feature>
<keyword evidence="2" id="KW-0732">Signal</keyword>
<dbReference type="InterPro" id="IPR013106">
    <property type="entry name" value="Ig_V-set"/>
</dbReference>
<dbReference type="Pfam" id="PF07686">
    <property type="entry name" value="V-set"/>
    <property type="match status" value="1"/>
</dbReference>
<comment type="caution">
    <text evidence="4">The sequence shown here is derived from an EMBL/GenBank/DDBJ whole genome shotgun (WGS) entry which is preliminary data.</text>
</comment>
<organism evidence="4 5">
    <name type="scientific">Phoxinus phoxinus</name>
    <name type="common">Eurasian minnow</name>
    <dbReference type="NCBI Taxonomy" id="58324"/>
    <lineage>
        <taxon>Eukaryota</taxon>
        <taxon>Metazoa</taxon>
        <taxon>Chordata</taxon>
        <taxon>Craniata</taxon>
        <taxon>Vertebrata</taxon>
        <taxon>Euteleostomi</taxon>
        <taxon>Actinopterygii</taxon>
        <taxon>Neopterygii</taxon>
        <taxon>Teleostei</taxon>
        <taxon>Ostariophysi</taxon>
        <taxon>Cypriniformes</taxon>
        <taxon>Leuciscidae</taxon>
        <taxon>Phoxininae</taxon>
        <taxon>Phoxinus</taxon>
    </lineage>
</organism>
<reference evidence="4 5" key="1">
    <citation type="submission" date="2024-02" db="EMBL/GenBank/DDBJ databases">
        <title>Chromosome-level genome assembly of the Eurasian Minnow (Phoxinus phoxinus).</title>
        <authorList>
            <person name="Oriowo T.O."/>
            <person name="Martin S."/>
            <person name="Stange M."/>
            <person name="Chrysostomakis Y."/>
            <person name="Brown T."/>
            <person name="Winkler S."/>
            <person name="Kukowka S."/>
            <person name="Myers E.W."/>
            <person name="Bohne A."/>
        </authorList>
    </citation>
    <scope>NUCLEOTIDE SEQUENCE [LARGE SCALE GENOMIC DNA]</scope>
    <source>
        <strain evidence="4">ZFMK-TIS-60720</strain>
        <tissue evidence="4">Whole Organism</tissue>
    </source>
</reference>
<gene>
    <name evidence="4" type="ORF">R3I93_016951</name>
</gene>
<protein>
    <recommendedName>
        <fullName evidence="3">Immunoglobulin domain-containing protein</fullName>
    </recommendedName>
</protein>
<accession>A0AAN9CMH7</accession>
<dbReference type="EMBL" id="JAYKXH010000018">
    <property type="protein sequence ID" value="KAK7136749.1"/>
    <property type="molecule type" value="Genomic_DNA"/>
</dbReference>
<proteinExistence type="predicted"/>
<evidence type="ECO:0000256" key="2">
    <source>
        <dbReference type="SAM" id="SignalP"/>
    </source>
</evidence>
<dbReference type="SMART" id="SM00409">
    <property type="entry name" value="IG"/>
    <property type="match status" value="2"/>
</dbReference>
<keyword evidence="1" id="KW-1133">Transmembrane helix</keyword>
<dbReference type="PANTHER" id="PTHR21063:SF4">
    <property type="entry name" value="CD48 ANTIGEN-RELATED"/>
    <property type="match status" value="1"/>
</dbReference>
<keyword evidence="1" id="KW-0472">Membrane</keyword>
<dbReference type="PANTHER" id="PTHR21063">
    <property type="entry name" value="LFA-3"/>
    <property type="match status" value="1"/>
</dbReference>
<feature type="domain" description="Immunoglobulin" evidence="3">
    <location>
        <begin position="124"/>
        <end position="225"/>
    </location>
</feature>
<name>A0AAN9CMH7_9TELE</name>
<evidence type="ECO:0000313" key="5">
    <source>
        <dbReference type="Proteomes" id="UP001364617"/>
    </source>
</evidence>
<evidence type="ECO:0000256" key="1">
    <source>
        <dbReference type="SAM" id="Phobius"/>
    </source>
</evidence>
<dbReference type="Proteomes" id="UP001364617">
    <property type="component" value="Unassembled WGS sequence"/>
</dbReference>
<dbReference type="AlphaFoldDB" id="A0AAN9CMH7"/>
<dbReference type="InterPro" id="IPR013783">
    <property type="entry name" value="Ig-like_fold"/>
</dbReference>
<dbReference type="InterPro" id="IPR036179">
    <property type="entry name" value="Ig-like_dom_sf"/>
</dbReference>
<keyword evidence="5" id="KW-1185">Reference proteome</keyword>
<feature type="signal peptide" evidence="2">
    <location>
        <begin position="1"/>
        <end position="21"/>
    </location>
</feature>
<keyword evidence="1" id="KW-0812">Transmembrane</keyword>
<feature type="domain" description="Immunoglobulin" evidence="3">
    <location>
        <begin position="27"/>
        <end position="121"/>
    </location>
</feature>
<dbReference type="SUPFAM" id="SSF48726">
    <property type="entry name" value="Immunoglobulin"/>
    <property type="match status" value="2"/>
</dbReference>
<dbReference type="Gene3D" id="2.60.40.10">
    <property type="entry name" value="Immunoglobulins"/>
    <property type="match status" value="2"/>
</dbReference>
<dbReference type="InterPro" id="IPR003599">
    <property type="entry name" value="Ig_sub"/>
</dbReference>
<evidence type="ECO:0000313" key="4">
    <source>
        <dbReference type="EMBL" id="KAK7136749.1"/>
    </source>
</evidence>
<sequence length="269" mass="30069">MRNHSFLFWVVLGLLVDGVFVSVTDEVKPVSVMKGDSVILSTGVSELQSDDMLEWIFGEVIIAKIEEKHKISINVFRDRLELDSQNGSLTIKDIANEHEGLYKVDIRGRSETSKRFNVTVREGMMNVSVMEGESVTLRTGVIEIQGHDLILWKFEDHLIAEINKETNQFILNDSGDERFKDRLQPNEKTGSLIISKSRITDTGVYHLQMSNSTYTIQRTIGVTVTAVSVSLRDLAMILGGGGVVLLVGALFALVIYCFKKCKKQRGGMI</sequence>
<feature type="chain" id="PRO_5042946149" description="Immunoglobulin domain-containing protein" evidence="2">
    <location>
        <begin position="22"/>
        <end position="269"/>
    </location>
</feature>